<proteinExistence type="predicted"/>
<dbReference type="SUPFAM" id="SSF53756">
    <property type="entry name" value="UDP-Glycosyltransferase/glycogen phosphorylase"/>
    <property type="match status" value="1"/>
</dbReference>
<dbReference type="AlphaFoldDB" id="A0A7J0DLV8"/>
<keyword evidence="2" id="KW-1185">Reference proteome</keyword>
<dbReference type="Gene3D" id="3.40.50.2000">
    <property type="entry name" value="Glycogen Phosphorylase B"/>
    <property type="match status" value="2"/>
</dbReference>
<evidence type="ECO:0000313" key="1">
    <source>
        <dbReference type="EMBL" id="GFS37637.1"/>
    </source>
</evidence>
<gene>
    <name evidence="1" type="ORF">Acr_00g0053180</name>
</gene>
<dbReference type="OrthoDB" id="5835829at2759"/>
<dbReference type="EMBL" id="BJWL01000285">
    <property type="protein sequence ID" value="GFS37637.1"/>
    <property type="molecule type" value="Genomic_DNA"/>
</dbReference>
<comment type="caution">
    <text evidence="1">The sequence shown here is derived from an EMBL/GenBank/DDBJ whole genome shotgun (WGS) entry which is preliminary data.</text>
</comment>
<dbReference type="GO" id="GO:0005840">
    <property type="term" value="C:ribosome"/>
    <property type="evidence" value="ECO:0007669"/>
    <property type="project" value="UniProtKB-KW"/>
</dbReference>
<keyword evidence="1" id="KW-0687">Ribonucleoprotein</keyword>
<organism evidence="1 2">
    <name type="scientific">Actinidia rufa</name>
    <dbReference type="NCBI Taxonomy" id="165716"/>
    <lineage>
        <taxon>Eukaryota</taxon>
        <taxon>Viridiplantae</taxon>
        <taxon>Streptophyta</taxon>
        <taxon>Embryophyta</taxon>
        <taxon>Tracheophyta</taxon>
        <taxon>Spermatophyta</taxon>
        <taxon>Magnoliopsida</taxon>
        <taxon>eudicotyledons</taxon>
        <taxon>Gunneridae</taxon>
        <taxon>Pentapetalae</taxon>
        <taxon>asterids</taxon>
        <taxon>Ericales</taxon>
        <taxon>Actinidiaceae</taxon>
        <taxon>Actinidia</taxon>
    </lineage>
</organism>
<reference evidence="2" key="1">
    <citation type="submission" date="2019-07" db="EMBL/GenBank/DDBJ databases">
        <title>De Novo Assembly of kiwifruit Actinidia rufa.</title>
        <authorList>
            <person name="Sugita-Konishi S."/>
            <person name="Sato K."/>
            <person name="Mori E."/>
            <person name="Abe Y."/>
            <person name="Kisaki G."/>
            <person name="Hamano K."/>
            <person name="Suezawa K."/>
            <person name="Otani M."/>
            <person name="Fukuda T."/>
            <person name="Manabe T."/>
            <person name="Gomi K."/>
            <person name="Tabuchi M."/>
            <person name="Akimitsu K."/>
            <person name="Kataoka I."/>
        </authorList>
    </citation>
    <scope>NUCLEOTIDE SEQUENCE [LARGE SCALE GENOMIC DNA]</scope>
    <source>
        <strain evidence="2">cv. Fuchu</strain>
    </source>
</reference>
<keyword evidence="1" id="KW-0689">Ribosomal protein</keyword>
<protein>
    <submittedName>
        <fullName evidence="1">Ribosomal protein S17</fullName>
    </submittedName>
</protein>
<name>A0A7J0DLV8_9ERIC</name>
<evidence type="ECO:0000313" key="2">
    <source>
        <dbReference type="Proteomes" id="UP000585474"/>
    </source>
</evidence>
<dbReference type="Proteomes" id="UP000585474">
    <property type="component" value="Unassembled WGS sequence"/>
</dbReference>
<accession>A0A7J0DLV8</accession>
<sequence length="284" mass="30673">MATALSPSPERGEELVNYIPELSPTRLADLPTILHSEDQTLLFALQAKYPFPVYSFGPLVPCFNLQPNASINTSHNESDYRKWLDSQPESSVLYVSTGSFLSISSALNGRNGSRVFMTAGFGAMSFFSWGILDSLWVEFYFGKCFCWGANACSSSIHGSVPKQKTMAKRLEKGSANVSRVTPSIAAQMQQPKVLWHSLRGLRHISRGHGSGDEGLGLANGSALLELDIVADLELVVGVLGLELLLLLLPDPALVLGVWGEARDLDGHDLVVGGAHNAALQRLHG</sequence>